<gene>
    <name evidence="2" type="ORF">B296_00001123</name>
</gene>
<evidence type="ECO:0000313" key="2">
    <source>
        <dbReference type="EMBL" id="RRT65750.1"/>
    </source>
</evidence>
<name>A0A426ZP75_ENSVE</name>
<dbReference type="Proteomes" id="UP000287651">
    <property type="component" value="Unassembled WGS sequence"/>
</dbReference>
<reference evidence="2 3" key="1">
    <citation type="journal article" date="2014" name="Agronomy (Basel)">
        <title>A Draft Genome Sequence for Ensete ventricosum, the Drought-Tolerant Tree Against Hunger.</title>
        <authorList>
            <person name="Harrison J."/>
            <person name="Moore K.A."/>
            <person name="Paszkiewicz K."/>
            <person name="Jones T."/>
            <person name="Grant M."/>
            <person name="Ambacheew D."/>
            <person name="Muzemil S."/>
            <person name="Studholme D.J."/>
        </authorList>
    </citation>
    <scope>NUCLEOTIDE SEQUENCE [LARGE SCALE GENOMIC DNA]</scope>
</reference>
<evidence type="ECO:0000256" key="1">
    <source>
        <dbReference type="SAM" id="MobiDB-lite"/>
    </source>
</evidence>
<dbReference type="AlphaFoldDB" id="A0A426ZP75"/>
<protein>
    <submittedName>
        <fullName evidence="2">Uncharacterized protein</fullName>
    </submittedName>
</protein>
<dbReference type="EMBL" id="AMZH03005712">
    <property type="protein sequence ID" value="RRT65750.1"/>
    <property type="molecule type" value="Genomic_DNA"/>
</dbReference>
<sequence>MRHNTKLSKKVGNKKRSHVKVSRDPSFGFPDAFKNHRLPVVITVSSLYKKIVSFLLIKPETITTKWGECYEIKNRKGWEGRSDHSNIDFVGAGIGKERLGDPEDGVLGRRLHVAEPGSHGSSTDRRHHRRPKDPSPFQDLSADRGHGPLCSLLATYRTGEWRREEVRNRQAERRLSGGRMERRRSEKRGKRAG</sequence>
<feature type="region of interest" description="Disordered" evidence="1">
    <location>
        <begin position="163"/>
        <end position="193"/>
    </location>
</feature>
<feature type="compositionally biased region" description="Basic residues" evidence="1">
    <location>
        <begin position="1"/>
        <end position="20"/>
    </location>
</feature>
<feature type="region of interest" description="Disordered" evidence="1">
    <location>
        <begin position="113"/>
        <end position="146"/>
    </location>
</feature>
<evidence type="ECO:0000313" key="3">
    <source>
        <dbReference type="Proteomes" id="UP000287651"/>
    </source>
</evidence>
<organism evidence="2 3">
    <name type="scientific">Ensete ventricosum</name>
    <name type="common">Abyssinian banana</name>
    <name type="synonym">Musa ensete</name>
    <dbReference type="NCBI Taxonomy" id="4639"/>
    <lineage>
        <taxon>Eukaryota</taxon>
        <taxon>Viridiplantae</taxon>
        <taxon>Streptophyta</taxon>
        <taxon>Embryophyta</taxon>
        <taxon>Tracheophyta</taxon>
        <taxon>Spermatophyta</taxon>
        <taxon>Magnoliopsida</taxon>
        <taxon>Liliopsida</taxon>
        <taxon>Zingiberales</taxon>
        <taxon>Musaceae</taxon>
        <taxon>Ensete</taxon>
    </lineage>
</organism>
<feature type="region of interest" description="Disordered" evidence="1">
    <location>
        <begin position="1"/>
        <end position="22"/>
    </location>
</feature>
<feature type="compositionally biased region" description="Basic and acidic residues" evidence="1">
    <location>
        <begin position="163"/>
        <end position="184"/>
    </location>
</feature>
<comment type="caution">
    <text evidence="2">The sequence shown here is derived from an EMBL/GenBank/DDBJ whole genome shotgun (WGS) entry which is preliminary data.</text>
</comment>
<accession>A0A426ZP75</accession>
<proteinExistence type="predicted"/>